<keyword evidence="3" id="KW-1003">Cell membrane</keyword>
<evidence type="ECO:0000256" key="7">
    <source>
        <dbReference type="SAM" id="Phobius"/>
    </source>
</evidence>
<sequence length="440" mass="47326">MSKLLTGSVKGRLFWLTLPTIAGTFAMMVFNLTDTLFVSRLGTEELAAMGFTFPVIMIVGSLAIGFSTGSASIISRALGAGQRALARRTVSDGLALTILGTLVVSLLGLLTVKPLFSMLGAEGRVLDLVSSYMQVWYFGAVFAILPPVSDGCLRAAGDMLRPVMVMIVCAIFNVALDPILIFGWGPIPAFGIQGAAIATVIARALGAGASLLILHHRYQLIDWQWPRLRALLRSWKSIIMLGVPAALNQALAPVAQGYYIRLAASYGGVQAVAAMATGTRIESIVFMVSMSYSMAIVPFVGHNYGASAHDRVLETRRISNRFAFIYAALTLALLLPSARWISGWFSEDPVVVHLSVTYLLFAVLGHAGLHISNWSSQLLNVMGRPRPVLLISLTRVFLFVMPLSFIGIYCFGFPGLVGGLALANMLGGGLAFYMTRQLYP</sequence>
<keyword evidence="6 7" id="KW-0472">Membrane</keyword>
<dbReference type="InterPro" id="IPR002528">
    <property type="entry name" value="MATE_fam"/>
</dbReference>
<keyword evidence="5 7" id="KW-1133">Transmembrane helix</keyword>
<feature type="transmembrane region" description="Helical" evidence="7">
    <location>
        <begin position="190"/>
        <end position="214"/>
    </location>
</feature>
<name>A0ABU1AZ99_9BACT</name>
<dbReference type="PIRSF" id="PIRSF006603">
    <property type="entry name" value="DinF"/>
    <property type="match status" value="1"/>
</dbReference>
<dbReference type="PANTHER" id="PTHR43549">
    <property type="entry name" value="MULTIDRUG RESISTANCE PROTEIN YPNP-RELATED"/>
    <property type="match status" value="1"/>
</dbReference>
<dbReference type="EMBL" id="JARXHW010000071">
    <property type="protein sequence ID" value="MDQ8209455.1"/>
    <property type="molecule type" value="Genomic_DNA"/>
</dbReference>
<feature type="transmembrane region" description="Helical" evidence="7">
    <location>
        <begin position="235"/>
        <end position="260"/>
    </location>
</feature>
<feature type="transmembrane region" description="Helical" evidence="7">
    <location>
        <begin position="163"/>
        <end position="184"/>
    </location>
</feature>
<comment type="subcellular location">
    <subcellularLocation>
        <location evidence="1">Cell membrane</location>
        <topology evidence="1">Multi-pass membrane protein</topology>
    </subcellularLocation>
</comment>
<keyword evidence="4 7" id="KW-0812">Transmembrane</keyword>
<evidence type="ECO:0000256" key="3">
    <source>
        <dbReference type="ARBA" id="ARBA00022475"/>
    </source>
</evidence>
<gene>
    <name evidence="8" type="ORF">QEH52_18160</name>
</gene>
<feature type="transmembrane region" description="Helical" evidence="7">
    <location>
        <begin position="94"/>
        <end position="116"/>
    </location>
</feature>
<feature type="transmembrane region" description="Helical" evidence="7">
    <location>
        <begin position="415"/>
        <end position="434"/>
    </location>
</feature>
<organism evidence="8 9">
    <name type="scientific">Thalassobacterium maritimum</name>
    <dbReference type="NCBI Taxonomy" id="3041265"/>
    <lineage>
        <taxon>Bacteria</taxon>
        <taxon>Pseudomonadati</taxon>
        <taxon>Verrucomicrobiota</taxon>
        <taxon>Opitutia</taxon>
        <taxon>Puniceicoccales</taxon>
        <taxon>Coraliomargaritaceae</taxon>
        <taxon>Thalassobacterium</taxon>
    </lineage>
</organism>
<dbReference type="PANTHER" id="PTHR43549:SF3">
    <property type="entry name" value="MULTIDRUG RESISTANCE PROTEIN YPNP-RELATED"/>
    <property type="match status" value="1"/>
</dbReference>
<keyword evidence="9" id="KW-1185">Reference proteome</keyword>
<feature type="transmembrane region" description="Helical" evidence="7">
    <location>
        <begin position="12"/>
        <end position="31"/>
    </location>
</feature>
<evidence type="ECO:0000256" key="2">
    <source>
        <dbReference type="ARBA" id="ARBA00022448"/>
    </source>
</evidence>
<evidence type="ECO:0000313" key="9">
    <source>
        <dbReference type="Proteomes" id="UP001225316"/>
    </source>
</evidence>
<evidence type="ECO:0000256" key="4">
    <source>
        <dbReference type="ARBA" id="ARBA00022692"/>
    </source>
</evidence>
<reference evidence="8 9" key="1">
    <citation type="submission" date="2023-04" db="EMBL/GenBank/DDBJ databases">
        <title>A novel bacteria isolated from coastal sediment.</title>
        <authorList>
            <person name="Liu X.-J."/>
            <person name="Du Z.-J."/>
        </authorList>
    </citation>
    <scope>NUCLEOTIDE SEQUENCE [LARGE SCALE GENOMIC DNA]</scope>
    <source>
        <strain evidence="8 9">SDUM461003</strain>
    </source>
</reference>
<feature type="transmembrane region" description="Helical" evidence="7">
    <location>
        <begin position="136"/>
        <end position="156"/>
    </location>
</feature>
<evidence type="ECO:0000256" key="1">
    <source>
        <dbReference type="ARBA" id="ARBA00004651"/>
    </source>
</evidence>
<comment type="caution">
    <text evidence="8">The sequence shown here is derived from an EMBL/GenBank/DDBJ whole genome shotgun (WGS) entry which is preliminary data.</text>
</comment>
<feature type="transmembrane region" description="Helical" evidence="7">
    <location>
        <begin position="322"/>
        <end position="338"/>
    </location>
</feature>
<evidence type="ECO:0000256" key="5">
    <source>
        <dbReference type="ARBA" id="ARBA00022989"/>
    </source>
</evidence>
<dbReference type="RefSeq" id="WP_308952372.1">
    <property type="nucleotide sequence ID" value="NZ_JARXHW010000071.1"/>
</dbReference>
<feature type="transmembrane region" description="Helical" evidence="7">
    <location>
        <begin position="280"/>
        <end position="301"/>
    </location>
</feature>
<evidence type="ECO:0000313" key="8">
    <source>
        <dbReference type="EMBL" id="MDQ8209455.1"/>
    </source>
</evidence>
<dbReference type="InterPro" id="IPR048279">
    <property type="entry name" value="MdtK-like"/>
</dbReference>
<feature type="transmembrane region" description="Helical" evidence="7">
    <location>
        <begin position="389"/>
        <end position="409"/>
    </location>
</feature>
<feature type="transmembrane region" description="Helical" evidence="7">
    <location>
        <begin position="51"/>
        <end position="74"/>
    </location>
</feature>
<proteinExistence type="predicted"/>
<protein>
    <submittedName>
        <fullName evidence="8">MATE family efflux transporter</fullName>
    </submittedName>
</protein>
<evidence type="ECO:0000256" key="6">
    <source>
        <dbReference type="ARBA" id="ARBA00023136"/>
    </source>
</evidence>
<keyword evidence="2" id="KW-0813">Transport</keyword>
<dbReference type="Proteomes" id="UP001225316">
    <property type="component" value="Unassembled WGS sequence"/>
</dbReference>
<dbReference type="InterPro" id="IPR052031">
    <property type="entry name" value="Membrane_Transporter-Flippase"/>
</dbReference>
<dbReference type="NCBIfam" id="TIGR00797">
    <property type="entry name" value="matE"/>
    <property type="match status" value="1"/>
</dbReference>
<feature type="transmembrane region" description="Helical" evidence="7">
    <location>
        <begin position="350"/>
        <end position="369"/>
    </location>
</feature>
<dbReference type="Pfam" id="PF01554">
    <property type="entry name" value="MatE"/>
    <property type="match status" value="2"/>
</dbReference>
<accession>A0ABU1AZ99</accession>